<keyword evidence="12" id="KW-1185">Reference proteome</keyword>
<evidence type="ECO:0000313" key="12">
    <source>
        <dbReference type="Proteomes" id="UP001609932"/>
    </source>
</evidence>
<proteinExistence type="inferred from homology"/>
<feature type="transmembrane region" description="Helical" evidence="9">
    <location>
        <begin position="86"/>
        <end position="107"/>
    </location>
</feature>
<dbReference type="InterPro" id="IPR007387">
    <property type="entry name" value="TRAP_DctQ"/>
</dbReference>
<keyword evidence="4 9" id="KW-0997">Cell inner membrane</keyword>
<reference evidence="11 12" key="1">
    <citation type="submission" date="2024-09" db="EMBL/GenBank/DDBJ databases">
        <title>Elucidation of the Bokeelamides from Bacteria Associated with Moon Snail Egg Collars.</title>
        <authorList>
            <person name="Campbell R."/>
            <person name="Piedl K."/>
            <person name="Mevers E."/>
        </authorList>
    </citation>
    <scope>NUCLEOTIDE SEQUENCE [LARGE SCALE GENOMIC DNA]</scope>
    <source>
        <strain evidence="11 12">EM133</strain>
    </source>
</reference>
<dbReference type="Pfam" id="PF04290">
    <property type="entry name" value="DctQ"/>
    <property type="match status" value="1"/>
</dbReference>
<keyword evidence="3" id="KW-1003">Cell membrane</keyword>
<dbReference type="Proteomes" id="UP001609932">
    <property type="component" value="Unassembled WGS sequence"/>
</dbReference>
<keyword evidence="7 9" id="KW-0472">Membrane</keyword>
<evidence type="ECO:0000256" key="4">
    <source>
        <dbReference type="ARBA" id="ARBA00022519"/>
    </source>
</evidence>
<organism evidence="11 12">
    <name type="scientific">Ectopseudomonas khazarica</name>
    <dbReference type="NCBI Taxonomy" id="2502979"/>
    <lineage>
        <taxon>Bacteria</taxon>
        <taxon>Pseudomonadati</taxon>
        <taxon>Pseudomonadota</taxon>
        <taxon>Gammaproteobacteria</taxon>
        <taxon>Pseudomonadales</taxon>
        <taxon>Pseudomonadaceae</taxon>
        <taxon>Ectopseudomonas</taxon>
    </lineage>
</organism>
<feature type="domain" description="Tripartite ATP-independent periplasmic transporters DctQ component" evidence="10">
    <location>
        <begin position="25"/>
        <end position="144"/>
    </location>
</feature>
<evidence type="ECO:0000256" key="1">
    <source>
        <dbReference type="ARBA" id="ARBA00004429"/>
    </source>
</evidence>
<feature type="transmembrane region" description="Helical" evidence="9">
    <location>
        <begin position="12"/>
        <end position="35"/>
    </location>
</feature>
<dbReference type="PANTHER" id="PTHR35011:SF10">
    <property type="entry name" value="TRAP TRANSPORTER SMALL PERMEASE PROTEIN"/>
    <property type="match status" value="1"/>
</dbReference>
<evidence type="ECO:0000256" key="5">
    <source>
        <dbReference type="ARBA" id="ARBA00022692"/>
    </source>
</evidence>
<evidence type="ECO:0000256" key="2">
    <source>
        <dbReference type="ARBA" id="ARBA00022448"/>
    </source>
</evidence>
<evidence type="ECO:0000256" key="6">
    <source>
        <dbReference type="ARBA" id="ARBA00022989"/>
    </source>
</evidence>
<feature type="transmembrane region" description="Helical" evidence="9">
    <location>
        <begin position="47"/>
        <end position="65"/>
    </location>
</feature>
<dbReference type="EMBL" id="JBHEGD010000002">
    <property type="protein sequence ID" value="MFH6600980.1"/>
    <property type="molecule type" value="Genomic_DNA"/>
</dbReference>
<comment type="similarity">
    <text evidence="8 9">Belongs to the TRAP transporter small permease family.</text>
</comment>
<gene>
    <name evidence="11" type="ORF">ACEVAQ_19970</name>
</gene>
<evidence type="ECO:0000256" key="8">
    <source>
        <dbReference type="ARBA" id="ARBA00038436"/>
    </source>
</evidence>
<comment type="subcellular location">
    <subcellularLocation>
        <location evidence="1 9">Cell inner membrane</location>
        <topology evidence="1 9">Multi-pass membrane protein</topology>
    </subcellularLocation>
</comment>
<evidence type="ECO:0000256" key="9">
    <source>
        <dbReference type="RuleBase" id="RU369079"/>
    </source>
</evidence>
<name>A0ABW7MHA9_9GAMM</name>
<dbReference type="PANTHER" id="PTHR35011">
    <property type="entry name" value="2,3-DIKETO-L-GULONATE TRAP TRANSPORTER SMALL PERMEASE PROTEIN YIAM"/>
    <property type="match status" value="1"/>
</dbReference>
<comment type="function">
    <text evidence="9">Part of the tripartite ATP-independent periplasmic (TRAP) transport system.</text>
</comment>
<comment type="caution">
    <text evidence="11">The sequence shown here is derived from an EMBL/GenBank/DDBJ whole genome shotgun (WGS) entry which is preliminary data.</text>
</comment>
<evidence type="ECO:0000256" key="3">
    <source>
        <dbReference type="ARBA" id="ARBA00022475"/>
    </source>
</evidence>
<keyword evidence="6 9" id="KW-1133">Transmembrane helix</keyword>
<keyword evidence="5 9" id="KW-0812">Transmembrane</keyword>
<protein>
    <recommendedName>
        <fullName evidence="9">TRAP transporter small permease protein</fullName>
    </recommendedName>
</protein>
<keyword evidence="2 9" id="KW-0813">Transport</keyword>
<evidence type="ECO:0000259" key="10">
    <source>
        <dbReference type="Pfam" id="PF04290"/>
    </source>
</evidence>
<dbReference type="RefSeq" id="WP_152489417.1">
    <property type="nucleotide sequence ID" value="NZ_JBHEGD010000002.1"/>
</dbReference>
<sequence>MSSFIERLRAMVLNLGAALLLLDLLLLIYGVFARYLIGSSPIWMDEMARYLIIGSVMLLLGALWSEGGHMRINLLEQRLPARLARWLQLYQWLAACAFFTFATWVSLRYALEAGRFRSLGLGISRTWPLLALPLGFGLLVLMVLLRGPWPNSQQVEVQP</sequence>
<evidence type="ECO:0000256" key="7">
    <source>
        <dbReference type="ARBA" id="ARBA00023136"/>
    </source>
</evidence>
<accession>A0ABW7MHA9</accession>
<dbReference type="InterPro" id="IPR055348">
    <property type="entry name" value="DctQ"/>
</dbReference>
<feature type="transmembrane region" description="Helical" evidence="9">
    <location>
        <begin position="127"/>
        <end position="145"/>
    </location>
</feature>
<evidence type="ECO:0000313" key="11">
    <source>
        <dbReference type="EMBL" id="MFH6600980.1"/>
    </source>
</evidence>
<comment type="subunit">
    <text evidence="9">The complex comprises the extracytoplasmic solute receptor protein and the two transmembrane proteins.</text>
</comment>